<evidence type="ECO:0000313" key="2">
    <source>
        <dbReference type="EMBL" id="MBX40218.1"/>
    </source>
</evidence>
<evidence type="ECO:0000256" key="1">
    <source>
        <dbReference type="SAM" id="MobiDB-lite"/>
    </source>
</evidence>
<sequence>MGKSLYFYGRILFSCVRHYRQRLKLNRLKNALLEPNHRKRVLKKKRKQTFSLESGRN</sequence>
<dbReference type="AlphaFoldDB" id="A0A2P2NCK9"/>
<protein>
    <submittedName>
        <fullName evidence="2">Uncharacterized protein</fullName>
    </submittedName>
</protein>
<reference evidence="2" key="1">
    <citation type="submission" date="2018-02" db="EMBL/GenBank/DDBJ databases">
        <title>Rhizophora mucronata_Transcriptome.</title>
        <authorList>
            <person name="Meera S.P."/>
            <person name="Sreeshan A."/>
            <person name="Augustine A."/>
        </authorList>
    </citation>
    <scope>NUCLEOTIDE SEQUENCE</scope>
    <source>
        <tissue evidence="2">Leaf</tissue>
    </source>
</reference>
<accession>A0A2P2NCK9</accession>
<feature type="compositionally biased region" description="Basic residues" evidence="1">
    <location>
        <begin position="37"/>
        <end position="48"/>
    </location>
</feature>
<dbReference type="EMBL" id="GGEC01059734">
    <property type="protein sequence ID" value="MBX40218.1"/>
    <property type="molecule type" value="Transcribed_RNA"/>
</dbReference>
<proteinExistence type="predicted"/>
<organism evidence="2">
    <name type="scientific">Rhizophora mucronata</name>
    <name type="common">Asiatic mangrove</name>
    <dbReference type="NCBI Taxonomy" id="61149"/>
    <lineage>
        <taxon>Eukaryota</taxon>
        <taxon>Viridiplantae</taxon>
        <taxon>Streptophyta</taxon>
        <taxon>Embryophyta</taxon>
        <taxon>Tracheophyta</taxon>
        <taxon>Spermatophyta</taxon>
        <taxon>Magnoliopsida</taxon>
        <taxon>eudicotyledons</taxon>
        <taxon>Gunneridae</taxon>
        <taxon>Pentapetalae</taxon>
        <taxon>rosids</taxon>
        <taxon>fabids</taxon>
        <taxon>Malpighiales</taxon>
        <taxon>Rhizophoraceae</taxon>
        <taxon>Rhizophora</taxon>
    </lineage>
</organism>
<name>A0A2P2NCK9_RHIMU</name>
<feature type="region of interest" description="Disordered" evidence="1">
    <location>
        <begin position="36"/>
        <end position="57"/>
    </location>
</feature>